<reference evidence="1" key="1">
    <citation type="submission" date="2023-04" db="EMBL/GenBank/DDBJ databases">
        <title>A chromosome-level genome assembly of the parasitoid wasp Eretmocerus hayati.</title>
        <authorList>
            <person name="Zhong Y."/>
            <person name="Liu S."/>
            <person name="Liu Y."/>
        </authorList>
    </citation>
    <scope>NUCLEOTIDE SEQUENCE</scope>
    <source>
        <strain evidence="1">ZJU_SS_LIU_2023</strain>
    </source>
</reference>
<keyword evidence="2" id="KW-1185">Reference proteome</keyword>
<dbReference type="Proteomes" id="UP001239111">
    <property type="component" value="Chromosome 4"/>
</dbReference>
<name>A0ACC2NE83_9HYME</name>
<dbReference type="EMBL" id="CM056744">
    <property type="protein sequence ID" value="KAJ8668577.1"/>
    <property type="molecule type" value="Genomic_DNA"/>
</dbReference>
<protein>
    <submittedName>
        <fullName evidence="1">Uncharacterized protein</fullName>
    </submittedName>
</protein>
<gene>
    <name evidence="1" type="ORF">QAD02_010240</name>
</gene>
<proteinExistence type="predicted"/>
<evidence type="ECO:0000313" key="2">
    <source>
        <dbReference type="Proteomes" id="UP001239111"/>
    </source>
</evidence>
<evidence type="ECO:0000313" key="1">
    <source>
        <dbReference type="EMBL" id="KAJ8668577.1"/>
    </source>
</evidence>
<organism evidence="1 2">
    <name type="scientific">Eretmocerus hayati</name>
    <dbReference type="NCBI Taxonomy" id="131215"/>
    <lineage>
        <taxon>Eukaryota</taxon>
        <taxon>Metazoa</taxon>
        <taxon>Ecdysozoa</taxon>
        <taxon>Arthropoda</taxon>
        <taxon>Hexapoda</taxon>
        <taxon>Insecta</taxon>
        <taxon>Pterygota</taxon>
        <taxon>Neoptera</taxon>
        <taxon>Endopterygota</taxon>
        <taxon>Hymenoptera</taxon>
        <taxon>Apocrita</taxon>
        <taxon>Proctotrupomorpha</taxon>
        <taxon>Chalcidoidea</taxon>
        <taxon>Aphelinidae</taxon>
        <taxon>Aphelininae</taxon>
        <taxon>Eretmocerus</taxon>
    </lineage>
</organism>
<comment type="caution">
    <text evidence="1">The sequence shown here is derived from an EMBL/GenBank/DDBJ whole genome shotgun (WGS) entry which is preliminary data.</text>
</comment>
<accession>A0ACC2NE83</accession>
<sequence>MATKPSLLLKLARLNLVPCRNIDHTTSITKRQKKVYVQMYPTVLQFPDGSTINIPYHEPVGKIQLPLDLNTLSEEEKKARLRKRIPKTKVVIQDEIEDDFDASRYLKK</sequence>